<feature type="domain" description="SCP" evidence="1">
    <location>
        <begin position="1"/>
        <end position="132"/>
    </location>
</feature>
<dbReference type="CDD" id="cd05382">
    <property type="entry name" value="CAP_GAPR1-like"/>
    <property type="match status" value="1"/>
</dbReference>
<dbReference type="PANTHER" id="PTHR10334">
    <property type="entry name" value="CYSTEINE-RICH SECRETORY PROTEIN-RELATED"/>
    <property type="match status" value="1"/>
</dbReference>
<dbReference type="InterPro" id="IPR002413">
    <property type="entry name" value="V5_allergen-like"/>
</dbReference>
<dbReference type="InterPro" id="IPR018244">
    <property type="entry name" value="Allrgn_V5/Tpx1_CS"/>
</dbReference>
<dbReference type="InterPro" id="IPR034113">
    <property type="entry name" value="SCP_GAPR1-like"/>
</dbReference>
<accession>B3G496</accession>
<protein>
    <submittedName>
        <fullName evidence="2">Cysteine-rich secretory protein-2-like protein</fullName>
    </submittedName>
</protein>
<organism evidence="2">
    <name type="scientific">Adineta vaga</name>
    <name type="common">Rotifer</name>
    <name type="synonym">Callidina vaga</name>
    <dbReference type="NCBI Taxonomy" id="104782"/>
    <lineage>
        <taxon>Eukaryota</taxon>
        <taxon>Metazoa</taxon>
        <taxon>Spiralia</taxon>
        <taxon>Gnathifera</taxon>
        <taxon>Rotifera</taxon>
        <taxon>Eurotatoria</taxon>
        <taxon>Bdelloidea</taxon>
        <taxon>Adinetida</taxon>
        <taxon>Adinetidae</taxon>
        <taxon>Adineta</taxon>
    </lineage>
</organism>
<proteinExistence type="predicted"/>
<evidence type="ECO:0000313" key="2">
    <source>
        <dbReference type="EMBL" id="ACD54644.1"/>
    </source>
</evidence>
<dbReference type="Pfam" id="PF00188">
    <property type="entry name" value="CAP"/>
    <property type="match status" value="1"/>
</dbReference>
<dbReference type="Gene3D" id="3.40.33.10">
    <property type="entry name" value="CAP"/>
    <property type="match status" value="1"/>
</dbReference>
<dbReference type="SUPFAM" id="SSF55797">
    <property type="entry name" value="PR-1-like"/>
    <property type="match status" value="1"/>
</dbReference>
<dbReference type="PROSITE" id="PS01009">
    <property type="entry name" value="CRISP_1"/>
    <property type="match status" value="1"/>
</dbReference>
<dbReference type="SMART" id="SM00198">
    <property type="entry name" value="SCP"/>
    <property type="match status" value="1"/>
</dbReference>
<evidence type="ECO:0000259" key="1">
    <source>
        <dbReference type="SMART" id="SM00198"/>
    </source>
</evidence>
<dbReference type="GO" id="GO:0005576">
    <property type="term" value="C:extracellular region"/>
    <property type="evidence" value="ECO:0007669"/>
    <property type="project" value="InterPro"/>
</dbReference>
<reference evidence="2" key="1">
    <citation type="journal article" date="2008" name="Science">
        <title>Massive horizontal gene transfer in bdelloid rotifers.</title>
        <authorList>
            <person name="Gladyshev E.A."/>
            <person name="Meselson M.S."/>
            <person name="Arkhipova I.R."/>
        </authorList>
    </citation>
    <scope>NUCLEOTIDE SEQUENCE</scope>
</reference>
<dbReference type="PRINTS" id="PR00838">
    <property type="entry name" value="V5ALLERGEN"/>
</dbReference>
<dbReference type="PRINTS" id="PR00837">
    <property type="entry name" value="V5TPXLIKE"/>
</dbReference>
<dbReference type="InterPro" id="IPR035940">
    <property type="entry name" value="CAP_sf"/>
</dbReference>
<sequence length="143" mass="16042">MLKSHNTYRARHCVPSLQLDNALSRSAQDYANKLARMNQMVHSRTPNVGENLWMMSSSAKLNNIDGSTATANWYDEVKKYNFNRPGFSMGTGHFTQVVWKATQRLGVGFAFTSDRKGVYVVAQYSPAGNFQGQFPNNVLLGRC</sequence>
<dbReference type="InterPro" id="IPR014044">
    <property type="entry name" value="CAP_dom"/>
</dbReference>
<dbReference type="EMBL" id="EU643476">
    <property type="protein sequence ID" value="ACD54644.1"/>
    <property type="molecule type" value="Genomic_DNA"/>
</dbReference>
<dbReference type="FunFam" id="3.40.33.10:FF:000002">
    <property type="entry name" value="Golgi-associated plant pathogenesis-related protein 1"/>
    <property type="match status" value="1"/>
</dbReference>
<dbReference type="AlphaFoldDB" id="B3G496"/>
<dbReference type="InterPro" id="IPR001283">
    <property type="entry name" value="CRISP-related"/>
</dbReference>
<name>B3G496_ADIVA</name>